<evidence type="ECO:0000313" key="2">
    <source>
        <dbReference type="EMBL" id="MUH34519.1"/>
    </source>
</evidence>
<dbReference type="InterPro" id="IPR010879">
    <property type="entry name" value="DUF1508"/>
</dbReference>
<dbReference type="InterPro" id="IPR036913">
    <property type="entry name" value="YegP-like_sf"/>
</dbReference>
<evidence type="ECO:0000313" key="3">
    <source>
        <dbReference type="Proteomes" id="UP000540519"/>
    </source>
</evidence>
<dbReference type="EMBL" id="RCNR01000002">
    <property type="protein sequence ID" value="MUH34519.1"/>
    <property type="molecule type" value="Genomic_DNA"/>
</dbReference>
<proteinExistence type="predicted"/>
<dbReference type="AlphaFoldDB" id="A0A7X3CZJ5"/>
<dbReference type="InterPro" id="IPR051141">
    <property type="entry name" value="UPF0339_domain"/>
</dbReference>
<feature type="domain" description="DUF1508" evidence="1">
    <location>
        <begin position="62"/>
        <end position="94"/>
    </location>
</feature>
<dbReference type="Proteomes" id="UP000540519">
    <property type="component" value="Unassembled WGS sequence"/>
</dbReference>
<dbReference type="Gene3D" id="2.30.29.80">
    <property type="match status" value="1"/>
</dbReference>
<reference evidence="2 3" key="1">
    <citation type="journal article" date="2019" name="Mar. Drugs">
        <title>Comparative Genomics and CAZyme Genome Repertoires of Marine Zobellia amurskyensis KMM 3526(T) and Zobellia laminariae KMM 3676(T).</title>
        <authorList>
            <person name="Chernysheva N."/>
            <person name="Bystritskaya E."/>
            <person name="Stenkova A."/>
            <person name="Golovkin I."/>
            <person name="Nedashkovskaya O."/>
            <person name="Isaeva M."/>
        </authorList>
    </citation>
    <scope>NUCLEOTIDE SEQUENCE [LARGE SCALE GENOMIC DNA]</scope>
    <source>
        <strain evidence="2 3">KMM 3526</strain>
    </source>
</reference>
<dbReference type="PANTHER" id="PTHR40606">
    <property type="match status" value="1"/>
</dbReference>
<protein>
    <submittedName>
        <fullName evidence="2">DUF1508 domain-containing protein</fullName>
    </submittedName>
</protein>
<evidence type="ECO:0000259" key="1">
    <source>
        <dbReference type="Pfam" id="PF07411"/>
    </source>
</evidence>
<name>A0A7X3CZJ5_9FLAO</name>
<dbReference type="Pfam" id="PF07411">
    <property type="entry name" value="DUF1508"/>
    <property type="match status" value="1"/>
</dbReference>
<comment type="caution">
    <text evidence="2">The sequence shown here is derived from an EMBL/GenBank/DDBJ whole genome shotgun (WGS) entry which is preliminary data.</text>
</comment>
<keyword evidence="3" id="KW-1185">Reference proteome</keyword>
<dbReference type="SUPFAM" id="SSF160113">
    <property type="entry name" value="YegP-like"/>
    <property type="match status" value="2"/>
</dbReference>
<organism evidence="2 3">
    <name type="scientific">Zobellia amurskyensis</name>
    <dbReference type="NCBI Taxonomy" id="248905"/>
    <lineage>
        <taxon>Bacteria</taxon>
        <taxon>Pseudomonadati</taxon>
        <taxon>Bacteroidota</taxon>
        <taxon>Flavobacteriia</taxon>
        <taxon>Flavobacteriales</taxon>
        <taxon>Flavobacteriaceae</taxon>
        <taxon>Zobellia</taxon>
    </lineage>
</organism>
<sequence length="106" mass="12124">MKVIEIVSSTNSDYQFHIKSKSGSTLLTSKKFENKIELENTLSNLKNLQINRGNFERKTNHQGKFLFNFKDENGSLLGSSQLYDSEAGMENGIKNLHNRLTELKEL</sequence>
<accession>A0A7X3CZJ5</accession>
<gene>
    <name evidence="2" type="ORF">D9O36_01580</name>
</gene>
<dbReference type="PANTHER" id="PTHR40606:SF1">
    <property type="entry name" value="UPF0339 PROTEIN YEGP"/>
    <property type="match status" value="1"/>
</dbReference>